<dbReference type="Proteomes" id="UP001454036">
    <property type="component" value="Unassembled WGS sequence"/>
</dbReference>
<feature type="compositionally biased region" description="Basic residues" evidence="1">
    <location>
        <begin position="96"/>
        <end position="110"/>
    </location>
</feature>
<dbReference type="AlphaFoldDB" id="A0AAV3R295"/>
<proteinExistence type="predicted"/>
<evidence type="ECO:0000256" key="1">
    <source>
        <dbReference type="SAM" id="MobiDB-lite"/>
    </source>
</evidence>
<comment type="caution">
    <text evidence="2">The sequence shown here is derived from an EMBL/GenBank/DDBJ whole genome shotgun (WGS) entry which is preliminary data.</text>
</comment>
<organism evidence="2 3">
    <name type="scientific">Lithospermum erythrorhizon</name>
    <name type="common">Purple gromwell</name>
    <name type="synonym">Lithospermum officinale var. erythrorhizon</name>
    <dbReference type="NCBI Taxonomy" id="34254"/>
    <lineage>
        <taxon>Eukaryota</taxon>
        <taxon>Viridiplantae</taxon>
        <taxon>Streptophyta</taxon>
        <taxon>Embryophyta</taxon>
        <taxon>Tracheophyta</taxon>
        <taxon>Spermatophyta</taxon>
        <taxon>Magnoliopsida</taxon>
        <taxon>eudicotyledons</taxon>
        <taxon>Gunneridae</taxon>
        <taxon>Pentapetalae</taxon>
        <taxon>asterids</taxon>
        <taxon>lamiids</taxon>
        <taxon>Boraginales</taxon>
        <taxon>Boraginaceae</taxon>
        <taxon>Boraginoideae</taxon>
        <taxon>Lithospermeae</taxon>
        <taxon>Lithospermum</taxon>
    </lineage>
</organism>
<keyword evidence="3" id="KW-1185">Reference proteome</keyword>
<accession>A0AAV3R295</accession>
<evidence type="ECO:0000313" key="2">
    <source>
        <dbReference type="EMBL" id="GAA0170494.1"/>
    </source>
</evidence>
<sequence length="314" mass="34676">MQFRKYSFILQLGVNPSHRHVKGDSSAVNPIVDVENQDDDVVVVSYTTSKSMRMTKASVAVLEKKKSALGVGGVDVEAADEPEKVVDVEELERHGEKKKASKKGKAKAKRPSTDQVGGSIPKKRKGVVISKPKSPARGDKFVVDDADESGEEDMVEMLRKRSKDKLKVNDNRNRINNMRIAKDVQDVPTKGIVRGFVCNISNDIADPDSPLFQKIKIIGHIFNFNPELINEHYGSKNEGIIEDAAAMLIKAYEEEQQRLEVEIQIKQVRVSELQTKIQALKAIVPLTVDDPITTSTAVPNEPPVDVAETAQSPT</sequence>
<reference evidence="2 3" key="1">
    <citation type="submission" date="2024-01" db="EMBL/GenBank/DDBJ databases">
        <title>The complete chloroplast genome sequence of Lithospermum erythrorhizon: insights into the phylogenetic relationship among Boraginaceae species and the maternal lineages of purple gromwells.</title>
        <authorList>
            <person name="Okada T."/>
            <person name="Watanabe K."/>
        </authorList>
    </citation>
    <scope>NUCLEOTIDE SEQUENCE [LARGE SCALE GENOMIC DNA]</scope>
</reference>
<feature type="region of interest" description="Disordered" evidence="1">
    <location>
        <begin position="89"/>
        <end position="141"/>
    </location>
</feature>
<feature type="region of interest" description="Disordered" evidence="1">
    <location>
        <begin position="294"/>
        <end position="314"/>
    </location>
</feature>
<evidence type="ECO:0000313" key="3">
    <source>
        <dbReference type="Proteomes" id="UP001454036"/>
    </source>
</evidence>
<dbReference type="EMBL" id="BAABME010007269">
    <property type="protein sequence ID" value="GAA0170494.1"/>
    <property type="molecule type" value="Genomic_DNA"/>
</dbReference>
<gene>
    <name evidence="2" type="ORF">LIER_24739</name>
</gene>
<protein>
    <submittedName>
        <fullName evidence="2">Uncharacterized protein</fullName>
    </submittedName>
</protein>
<name>A0AAV3R295_LITER</name>